<name>A0A1G8AXG7_BACOV</name>
<dbReference type="EMBL" id="VWLX01000003">
    <property type="protein sequence ID" value="KAA3807680.1"/>
    <property type="molecule type" value="Genomic_DNA"/>
</dbReference>
<dbReference type="Proteomes" id="UP000286031">
    <property type="component" value="Unassembled WGS sequence"/>
</dbReference>
<accession>A0A1G8AXG7</accession>
<dbReference type="EMBL" id="VWKB01000019">
    <property type="protein sequence ID" value="KAA4096535.1"/>
    <property type="molecule type" value="Genomic_DNA"/>
</dbReference>
<dbReference type="Proteomes" id="UP000473905">
    <property type="component" value="Unassembled WGS sequence"/>
</dbReference>
<dbReference type="Proteomes" id="UP001214017">
    <property type="component" value="Unassembled WGS sequence"/>
</dbReference>
<dbReference type="PROSITE" id="PS51257">
    <property type="entry name" value="PROKAR_LIPOPROTEIN"/>
    <property type="match status" value="1"/>
</dbReference>
<evidence type="ECO:0008006" key="10">
    <source>
        <dbReference type="Google" id="ProtNLM"/>
    </source>
</evidence>
<evidence type="ECO:0000313" key="9">
    <source>
        <dbReference type="Proteomes" id="UP000473905"/>
    </source>
</evidence>
<dbReference type="EMBL" id="FNDO01000003">
    <property type="protein sequence ID" value="SDH25533.1"/>
    <property type="molecule type" value="Genomic_DNA"/>
</dbReference>
<evidence type="ECO:0000313" key="3">
    <source>
        <dbReference type="EMBL" id="MDC2408500.1"/>
    </source>
</evidence>
<dbReference type="Proteomes" id="UP000460135">
    <property type="component" value="Unassembled WGS sequence"/>
</dbReference>
<reference evidence="8 9" key="3">
    <citation type="journal article" date="2019" name="Nat. Med.">
        <title>A library of human gut bacterial isolates paired with longitudinal multiomics data enables mechanistic microbiome research.</title>
        <authorList>
            <person name="Poyet M."/>
            <person name="Groussin M."/>
            <person name="Gibbons S.M."/>
            <person name="Avila-Pacheco J."/>
            <person name="Jiang X."/>
            <person name="Kearney S.M."/>
            <person name="Perrotta A.R."/>
            <person name="Berdy B."/>
            <person name="Zhao S."/>
            <person name="Lieberman T.D."/>
            <person name="Swanson P.K."/>
            <person name="Smith M."/>
            <person name="Roesemann S."/>
            <person name="Alexander J.E."/>
            <person name="Rich S.A."/>
            <person name="Livny J."/>
            <person name="Vlamakis H."/>
            <person name="Clish C."/>
            <person name="Bullock K."/>
            <person name="Deik A."/>
            <person name="Scott J."/>
            <person name="Pierce K.A."/>
            <person name="Xavier R.J."/>
            <person name="Alm E.J."/>
        </authorList>
    </citation>
    <scope>NUCLEOTIDE SEQUENCE [LARGE SCALE GENOMIC DNA]</scope>
    <source>
        <strain evidence="2 9">BIOML-A134</strain>
        <strain evidence="1 8">BIOML-A183</strain>
    </source>
</reference>
<evidence type="ECO:0000313" key="7">
    <source>
        <dbReference type="Proteomes" id="UP000286031"/>
    </source>
</evidence>
<dbReference type="Proteomes" id="UP000181870">
    <property type="component" value="Unassembled WGS sequence"/>
</dbReference>
<dbReference type="EMBL" id="QSBI01000009">
    <property type="protein sequence ID" value="RGX10653.1"/>
    <property type="molecule type" value="Genomic_DNA"/>
</dbReference>
<gene>
    <name evidence="4" type="ORF">DWV35_09440</name>
    <name evidence="2" type="ORF">F3D66_14630</name>
    <name evidence="1" type="ORF">F3F51_05230</name>
    <name evidence="3" type="ORF">PO240_11505</name>
    <name evidence="5" type="ORF">SAMN05192582_1003108</name>
</gene>
<protein>
    <recommendedName>
        <fullName evidence="10">Calx-beta domain-containing protein</fullName>
    </recommendedName>
</protein>
<keyword evidence="9" id="KW-1185">Reference proteome</keyword>
<evidence type="ECO:0000313" key="6">
    <source>
        <dbReference type="Proteomes" id="UP000181870"/>
    </source>
</evidence>
<organism evidence="5 6">
    <name type="scientific">Bacteroides ovatus</name>
    <dbReference type="NCBI Taxonomy" id="28116"/>
    <lineage>
        <taxon>Bacteria</taxon>
        <taxon>Pseudomonadati</taxon>
        <taxon>Bacteroidota</taxon>
        <taxon>Bacteroidia</taxon>
        <taxon>Bacteroidales</taxon>
        <taxon>Bacteroidaceae</taxon>
        <taxon>Bacteroides</taxon>
    </lineage>
</organism>
<dbReference type="EMBL" id="JAQNWR010000007">
    <property type="protein sequence ID" value="MDC2408500.1"/>
    <property type="molecule type" value="Genomic_DNA"/>
</dbReference>
<evidence type="ECO:0000313" key="1">
    <source>
        <dbReference type="EMBL" id="KAA3807680.1"/>
    </source>
</evidence>
<evidence type="ECO:0000313" key="4">
    <source>
        <dbReference type="EMBL" id="RGX10653.1"/>
    </source>
</evidence>
<reference evidence="3" key="4">
    <citation type="submission" date="2022-10" db="EMBL/GenBank/DDBJ databases">
        <title>Human gut microbiome strain richness.</title>
        <authorList>
            <person name="Chen-Liaw A."/>
        </authorList>
    </citation>
    <scope>NUCLEOTIDE SEQUENCE</scope>
    <source>
        <strain evidence="3">F7_m1001271B151109d0_201107</strain>
    </source>
</reference>
<reference evidence="4 7" key="2">
    <citation type="submission" date="2018-08" db="EMBL/GenBank/DDBJ databases">
        <title>A genome reference for cultivated species of the human gut microbiota.</title>
        <authorList>
            <person name="Zou Y."/>
            <person name="Xue W."/>
            <person name="Luo G."/>
        </authorList>
    </citation>
    <scope>NUCLEOTIDE SEQUENCE [LARGE SCALE GENOMIC DNA]</scope>
    <source>
        <strain evidence="4 7">AF04-46</strain>
    </source>
</reference>
<sequence>MKTMLRNINILLILVMAFPIIAISCSDDDSSAANLSFSRSIYILPSSGSLEVELRASVPPETDLIVPVNIEGTAELNEDYEISAKEFTIKAGETSGKLILIPKNNLTSGREIRLSINPVNGYVLGDKKIAIIPIETKERIMYSFTSSYSRVLSTVEIWVEVQGEISGKSFKALSDITFPLEIGSSSSAIIGTDFTAPTSITIPKNGRQAHFTVAIQEDAEDYAGKTATINLKAPSEGDSDLYYPGSFISYSLKLDQVKFIDMLGKWKPVEITNEINFELYEIPAEDMVNLPVKNSENDYLEFIHTDGNDIIIPHLTGSLKNFFCNPSGHKVTFDHIEKGLLDWEKDEEYDAPYYIISGANKFFSSQKSEPADVIMGIDKLDDNNIIIYFHEYIPTDFFVSTYNDYDEEFDVDMFGINYKFTRVAE</sequence>
<dbReference type="AlphaFoldDB" id="A0A1G8AXG7"/>
<proteinExistence type="predicted"/>
<evidence type="ECO:0000313" key="2">
    <source>
        <dbReference type="EMBL" id="KAA4096535.1"/>
    </source>
</evidence>
<reference evidence="5 6" key="1">
    <citation type="submission" date="2016-10" db="EMBL/GenBank/DDBJ databases">
        <authorList>
            <person name="de Groot N.N."/>
        </authorList>
    </citation>
    <scope>NUCLEOTIDE SEQUENCE [LARGE SCALE GENOMIC DNA]</scope>
    <source>
        <strain evidence="5 6">NLAE-zl-C57</strain>
    </source>
</reference>
<evidence type="ECO:0000313" key="5">
    <source>
        <dbReference type="EMBL" id="SDH25533.1"/>
    </source>
</evidence>
<evidence type="ECO:0000313" key="8">
    <source>
        <dbReference type="Proteomes" id="UP000460135"/>
    </source>
</evidence>
<dbReference type="RefSeq" id="WP_004322659.1">
    <property type="nucleotide sequence ID" value="NZ_BAABYJ010000001.1"/>
</dbReference>